<reference evidence="2 3" key="1">
    <citation type="journal article" date="2019" name="Commun. Biol.">
        <title>The bagworm genome reveals a unique fibroin gene that provides high tensile strength.</title>
        <authorList>
            <person name="Kono N."/>
            <person name="Nakamura H."/>
            <person name="Ohtoshi R."/>
            <person name="Tomita M."/>
            <person name="Numata K."/>
            <person name="Arakawa K."/>
        </authorList>
    </citation>
    <scope>NUCLEOTIDE SEQUENCE [LARGE SCALE GENOMIC DNA]</scope>
</reference>
<feature type="compositionally biased region" description="Basic and acidic residues" evidence="1">
    <location>
        <begin position="192"/>
        <end position="210"/>
    </location>
</feature>
<keyword evidence="3" id="KW-1185">Reference proteome</keyword>
<feature type="region of interest" description="Disordered" evidence="1">
    <location>
        <begin position="532"/>
        <end position="569"/>
    </location>
</feature>
<accession>A0A4C1VXJ1</accession>
<dbReference type="AlphaFoldDB" id="A0A4C1VXJ1"/>
<gene>
    <name evidence="2" type="ORF">EVAR_96456_1</name>
</gene>
<organism evidence="2 3">
    <name type="scientific">Eumeta variegata</name>
    <name type="common">Bagworm moth</name>
    <name type="synonym">Eumeta japonica</name>
    <dbReference type="NCBI Taxonomy" id="151549"/>
    <lineage>
        <taxon>Eukaryota</taxon>
        <taxon>Metazoa</taxon>
        <taxon>Ecdysozoa</taxon>
        <taxon>Arthropoda</taxon>
        <taxon>Hexapoda</taxon>
        <taxon>Insecta</taxon>
        <taxon>Pterygota</taxon>
        <taxon>Neoptera</taxon>
        <taxon>Endopterygota</taxon>
        <taxon>Lepidoptera</taxon>
        <taxon>Glossata</taxon>
        <taxon>Ditrysia</taxon>
        <taxon>Tineoidea</taxon>
        <taxon>Psychidae</taxon>
        <taxon>Oiketicinae</taxon>
        <taxon>Eumeta</taxon>
    </lineage>
</organism>
<dbReference type="EMBL" id="BGZK01000427">
    <property type="protein sequence ID" value="GBP42959.1"/>
    <property type="molecule type" value="Genomic_DNA"/>
</dbReference>
<evidence type="ECO:0000313" key="2">
    <source>
        <dbReference type="EMBL" id="GBP42959.1"/>
    </source>
</evidence>
<evidence type="ECO:0000313" key="3">
    <source>
        <dbReference type="Proteomes" id="UP000299102"/>
    </source>
</evidence>
<dbReference type="Proteomes" id="UP000299102">
    <property type="component" value="Unassembled WGS sequence"/>
</dbReference>
<proteinExistence type="predicted"/>
<protein>
    <submittedName>
        <fullName evidence="2">Uncharacterized protein</fullName>
    </submittedName>
</protein>
<sequence length="569" mass="64462">MRVRSVCAYAQTCVLAFVHARMYAVWLGIRSGDSATKWGHSGAGSYLFQDLPVVNHHSNASGTMRDQARAGAEKTSLRVVRVGEPRRPWTLATPEEKLVRLRFCKRIGCRMDGRIGNRNSHSLDEKQQHNLLDHVCFMQKRSVLCGTPYKKIVWGPLGRIGYTNSEQIRLLTFAPVSIHEFILLRWGVRERGGEGRGGEGEGGEGSREVGDEGGEEGGERGREGWRFSNATSAVVNSTSALPTNHKFDFAFNNRSLAIGHLKLVPICDRVLWRNRKLERPPALNSDFGSVYLIVFRLHCADVVCRRALLSVFQRKRFLKQNVSEADLELISMNAHAHSESANRMCTCSPCDLRSHRANEHTSDQRAGGGPPAHERLRPPRVASAGLLGRNRISKGREGNGTMKGKMENRRISNILENSKLKRRQWKRPLVKFIRESSTAWIRWRRLTLRLVESKSHCMQITRPLRAIEFEGIPTSFNLIVRSRLLRMRSFRIKYKCLVSLRNGHMRGIFDIFLFANFTVQVSYRRLCYKKPAGSSPPTPQIYNTEAAPDLGGTNRGTRPGRQFQRAPKL</sequence>
<name>A0A4C1VXJ1_EUMVA</name>
<feature type="region of interest" description="Disordered" evidence="1">
    <location>
        <begin position="358"/>
        <end position="380"/>
    </location>
</feature>
<evidence type="ECO:0000256" key="1">
    <source>
        <dbReference type="SAM" id="MobiDB-lite"/>
    </source>
</evidence>
<feature type="region of interest" description="Disordered" evidence="1">
    <location>
        <begin position="192"/>
        <end position="223"/>
    </location>
</feature>
<comment type="caution">
    <text evidence="2">The sequence shown here is derived from an EMBL/GenBank/DDBJ whole genome shotgun (WGS) entry which is preliminary data.</text>
</comment>